<accession>A0A963YZN4</accession>
<keyword evidence="2" id="KW-1185">Reference proteome</keyword>
<organism evidence="1 2">
    <name type="scientific">Acidisoma cellulosilyticum</name>
    <dbReference type="NCBI Taxonomy" id="2802395"/>
    <lineage>
        <taxon>Bacteria</taxon>
        <taxon>Pseudomonadati</taxon>
        <taxon>Pseudomonadota</taxon>
        <taxon>Alphaproteobacteria</taxon>
        <taxon>Acetobacterales</taxon>
        <taxon>Acidocellaceae</taxon>
        <taxon>Acidisoma</taxon>
    </lineage>
</organism>
<dbReference type="RefSeq" id="WP_227306714.1">
    <property type="nucleotide sequence ID" value="NZ_JAESVA010000002.1"/>
</dbReference>
<sequence>MIITKTKSAFIISAQSDCGRITYKAPYAVVTGDGNLSVDGRPVYRGSYFGADGFVSKTDRVSGEDWQICCDLMSAVDDSNRKESKAAAERVNDKDWAREDAEEAALNRVGYYR</sequence>
<reference evidence="1 2" key="1">
    <citation type="journal article" date="2021" name="Microorganisms">
        <title>Acidisoma silvae sp. nov. and Acidisomacellulosilytica sp. nov., Two Acidophilic Bacteria Isolated from Decaying Wood, Hydrolyzing Cellulose and Producing Poly-3-hydroxybutyrate.</title>
        <authorList>
            <person name="Mieszkin S."/>
            <person name="Pouder E."/>
            <person name="Uroz S."/>
            <person name="Simon-Colin C."/>
            <person name="Alain K."/>
        </authorList>
    </citation>
    <scope>NUCLEOTIDE SEQUENCE [LARGE SCALE GENOMIC DNA]</scope>
    <source>
        <strain evidence="1 2">HW T5.17</strain>
    </source>
</reference>
<name>A0A963YZN4_9PROT</name>
<evidence type="ECO:0000313" key="1">
    <source>
        <dbReference type="EMBL" id="MCB8880108.1"/>
    </source>
</evidence>
<comment type="caution">
    <text evidence="1">The sequence shown here is derived from an EMBL/GenBank/DDBJ whole genome shotgun (WGS) entry which is preliminary data.</text>
</comment>
<proteinExistence type="predicted"/>
<protein>
    <submittedName>
        <fullName evidence="1">Uncharacterized protein</fullName>
    </submittedName>
</protein>
<gene>
    <name evidence="1" type="ORF">ACELLULO517_07665</name>
</gene>
<dbReference type="AlphaFoldDB" id="A0A963YZN4"/>
<dbReference type="Proteomes" id="UP000721844">
    <property type="component" value="Unassembled WGS sequence"/>
</dbReference>
<evidence type="ECO:0000313" key="2">
    <source>
        <dbReference type="Proteomes" id="UP000721844"/>
    </source>
</evidence>
<dbReference type="EMBL" id="JAESVA010000002">
    <property type="protein sequence ID" value="MCB8880108.1"/>
    <property type="molecule type" value="Genomic_DNA"/>
</dbReference>